<dbReference type="GO" id="GO:0007032">
    <property type="term" value="P:endosome organization"/>
    <property type="evidence" value="ECO:0007669"/>
    <property type="project" value="InterPro"/>
</dbReference>
<dbReference type="PANTHER" id="PTHR36983">
    <property type="entry name" value="DNAJ HOMOLOG SUBFAMILY C MEMBER 13"/>
    <property type="match status" value="1"/>
</dbReference>
<organism evidence="2 3">
    <name type="scientific">Taxus chinensis</name>
    <name type="common">Chinese yew</name>
    <name type="synonym">Taxus wallichiana var. chinensis</name>
    <dbReference type="NCBI Taxonomy" id="29808"/>
    <lineage>
        <taxon>Eukaryota</taxon>
        <taxon>Viridiplantae</taxon>
        <taxon>Streptophyta</taxon>
        <taxon>Embryophyta</taxon>
        <taxon>Tracheophyta</taxon>
        <taxon>Spermatophyta</taxon>
        <taxon>Pinopsida</taxon>
        <taxon>Pinidae</taxon>
        <taxon>Conifers II</taxon>
        <taxon>Cupressales</taxon>
        <taxon>Taxaceae</taxon>
        <taxon>Taxus</taxon>
    </lineage>
</organism>
<dbReference type="GO" id="GO:2000641">
    <property type="term" value="P:regulation of early endosome to late endosome transport"/>
    <property type="evidence" value="ECO:0007669"/>
    <property type="project" value="InterPro"/>
</dbReference>
<dbReference type="GO" id="GO:0010008">
    <property type="term" value="C:endosome membrane"/>
    <property type="evidence" value="ECO:0007669"/>
    <property type="project" value="TreeGrafter"/>
</dbReference>
<dbReference type="Proteomes" id="UP000824469">
    <property type="component" value="Unassembled WGS sequence"/>
</dbReference>
<feature type="non-terminal residue" evidence="2">
    <location>
        <position position="1"/>
    </location>
</feature>
<dbReference type="InterPro" id="IPR044978">
    <property type="entry name" value="GRV2/DNAJC13"/>
</dbReference>
<dbReference type="EMBL" id="JAHRHJ020000007">
    <property type="protein sequence ID" value="KAH9310179.1"/>
    <property type="molecule type" value="Genomic_DNA"/>
</dbReference>
<accession>A0AA38FTS4</accession>
<protein>
    <recommendedName>
        <fullName evidence="1">DnaJ homologue subfamily C GRV2/DNAJC13 N-terminal domain-containing protein</fullName>
    </recommendedName>
</protein>
<name>A0AA38FTS4_TAXCH</name>
<evidence type="ECO:0000259" key="1">
    <source>
        <dbReference type="Pfam" id="PF19432"/>
    </source>
</evidence>
<keyword evidence="3" id="KW-1185">Reference proteome</keyword>
<gene>
    <name evidence="2" type="ORF">KI387_038090</name>
</gene>
<evidence type="ECO:0000313" key="2">
    <source>
        <dbReference type="EMBL" id="KAH9310179.1"/>
    </source>
</evidence>
<dbReference type="InterPro" id="IPR045802">
    <property type="entry name" value="GRV2/DNAJC13_N"/>
</dbReference>
<reference evidence="2 3" key="1">
    <citation type="journal article" date="2021" name="Nat. Plants">
        <title>The Taxus genome provides insights into paclitaxel biosynthesis.</title>
        <authorList>
            <person name="Xiong X."/>
            <person name="Gou J."/>
            <person name="Liao Q."/>
            <person name="Li Y."/>
            <person name="Zhou Q."/>
            <person name="Bi G."/>
            <person name="Li C."/>
            <person name="Du R."/>
            <person name="Wang X."/>
            <person name="Sun T."/>
            <person name="Guo L."/>
            <person name="Liang H."/>
            <person name="Lu P."/>
            <person name="Wu Y."/>
            <person name="Zhang Z."/>
            <person name="Ro D.K."/>
            <person name="Shang Y."/>
            <person name="Huang S."/>
            <person name="Yan J."/>
        </authorList>
    </citation>
    <scope>NUCLEOTIDE SEQUENCE [LARGE SCALE GENOMIC DNA]</scope>
    <source>
        <strain evidence="2">Ta-2019</strain>
    </source>
</reference>
<dbReference type="GO" id="GO:0006898">
    <property type="term" value="P:receptor-mediated endocytosis"/>
    <property type="evidence" value="ECO:0007669"/>
    <property type="project" value="TreeGrafter"/>
</dbReference>
<comment type="caution">
    <text evidence="2">The sequence shown here is derived from an EMBL/GenBank/DDBJ whole genome shotgun (WGS) entry which is preliminary data.</text>
</comment>
<feature type="domain" description="DnaJ homologue subfamily C GRV2/DNAJC13 N-terminal" evidence="1">
    <location>
        <begin position="31"/>
        <end position="206"/>
    </location>
</feature>
<dbReference type="PANTHER" id="PTHR36983:SF3">
    <property type="entry name" value="DNAJ HOMOLOGUE SUBFAMILY C GRV2_DNAJC13 N-TERMINAL DOMAIN-CONTAINING PROTEIN"/>
    <property type="match status" value="1"/>
</dbReference>
<evidence type="ECO:0000313" key="3">
    <source>
        <dbReference type="Proteomes" id="UP000824469"/>
    </source>
</evidence>
<dbReference type="Pfam" id="PF19432">
    <property type="entry name" value="RME-8_N"/>
    <property type="match status" value="1"/>
</dbReference>
<sequence>AFNHKNGVLAYLASLAIRGSLKFCADGGLADNYISKLESANKFALLNAENMQRLVATLHNQSLTKNAVLQMLGLLEVIYVSVNSDYFENEHEKTWLKAVDASIIAAAKIICVIFRCPSTVIFKRNSMLLKSLLTKTTPEIRQNLQKLCLIRGVVLMHLKNALFSEKDEIWTLSADLLHLMIEGNSESRKLLESVVPKGLMLLYNSRISDSSSVQIIEHNNSVRSFSMWMETLETLRTDTLASPLLVWNDMKRMELFKFLEDELERFYAALAIDHDLSYDSADVELIYTPSSEGEGSVICGVHLELLPEHSPLSSTKFSALWQIEDPISLFQSVFQAMVLGFTPFFGNNNLPEIDLRLAAHVLTWIYERHYEILVSSLTSLNVIEIVVGVLREVIESEHQVFVFKLVAFLLVLVEIGGRNNVLRFIRAGGMTVLVPLAVLSLAKCCMDNYLFESDAWDTKAMKSQGAIETVKFVGYNGMTKAIRVPSGRAREVLEKAVQDGSLDAREAIHWQDVRVPDKVQLGLSMDLLEAILRISGADTNMESFPPSAACCSLSREEVLCHLVQILLRAKTPIFGRKKTPFLPGIRCGYVPTGPGYGFPYPQHTLDLWVHTQNVSTTFPYPYPYRKRFQPETIFTEPFYLQNLLDLEQFPNYQILDPAGFLNSLMKDLRRYAVDVHNASTSSASSSLWKKEIHHIRLLLQAQAYLLDRCTLNSLPDDLESVVISLATPALQTCLAQKDDSPNISIDIVHRTSKILRRFCASNLRSVAVPQAALNFSIVLLSLGSNWENDAAFPESMCNSALESPIAESLLILELLCSTRAGRDTLQNNERWRKGLWWALCAAAGDASANPPRGPTTTSFAALRCFKNITEDDKHCEMIINQGLYLPLLLLAVPPKDSTLKAHDSMSAILYSAADVLGSLIRTLNKAEQFSNTNQQDGKLIFFRLLPHLLLHCFEDADGPENFISLAVTDFILPTSIWTKDVRAELWLRVTKRLEQHSSNFSTGNDMPMENELEWLQSFQYDCLKDELIIGGLFVRGLCYGYIENFSLPEGHSHLDAIQDYLEVNLESVTNAEICDSWEGMRQEVRGTYLFVLIALKRCLSYAVRKGREDLIEHLKPQVLSKVALAGVTFSDIQVETASIVKILSEHQSGRDKVIQSVIMKALAVQLWQASGKKGSEQVLMGTLEAIVLLSENMPATISATNYFGTSGLLLSLLALFCKVDLPILCSPEENEVPKSEPTPLASQLLAAQVIGQLLLAASGIIRRTKLLKDLANLKSFSNGRYKGIMTSDYNIGQATDMYELLNIIEITAGRQREEPVVIKTLLLLLPLELLSKIAHDPFEACDMYGGHYQSPRLVWDEDRRLRVKATIREETENVQKLLVNKGLESMPPWLYQKQQPVFLRWVLIETFDNEKEPMYKDNEVDGYAYEMCIGGFYIDQFLRNPEFDFGTAIEHRFLHEVRKAIIIGASKDAIGTEALNFDDKRRLLLSLLLLFKLRPSLLARQSNFDIFLPVYGFISTVHNSDQRGLAQTAILLLHCTATNSDVADCMSTEELICTLASLLELNVPESDAGFAGTDPRLCSLLLLLRLFRLSCKAVKLAIQFDVVSKLINIISMNDNSIEGTTELTDVLGQKAAECLTIMSTDKREGQDVCKVLDKLMPKNHQDDEQWKVPLADIRDEMVDSKTLSHLLVHRYPSSWWISDHSNHWNENGNKDLTQ</sequence>
<proteinExistence type="predicted"/>
<dbReference type="OMA" id="MENELEW"/>